<dbReference type="GO" id="GO:0016020">
    <property type="term" value="C:membrane"/>
    <property type="evidence" value="ECO:0007669"/>
    <property type="project" value="TreeGrafter"/>
</dbReference>
<dbReference type="Proteomes" id="UP000308037">
    <property type="component" value="Unassembled WGS sequence"/>
</dbReference>
<dbReference type="InterPro" id="IPR050266">
    <property type="entry name" value="AB_hydrolase_sf"/>
</dbReference>
<organism evidence="3 4">
    <name type="scientific">Natronomonas salsuginis</name>
    <dbReference type="NCBI Taxonomy" id="2217661"/>
    <lineage>
        <taxon>Archaea</taxon>
        <taxon>Methanobacteriati</taxon>
        <taxon>Methanobacteriota</taxon>
        <taxon>Stenosarchaea group</taxon>
        <taxon>Halobacteria</taxon>
        <taxon>Halobacteriales</taxon>
        <taxon>Natronomonadaceae</taxon>
        <taxon>Natronomonas</taxon>
    </lineage>
</organism>
<evidence type="ECO:0000256" key="1">
    <source>
        <dbReference type="ARBA" id="ARBA00022801"/>
    </source>
</evidence>
<name>A0A4U5JBJ3_9EURY</name>
<evidence type="ECO:0000259" key="2">
    <source>
        <dbReference type="Pfam" id="PF12697"/>
    </source>
</evidence>
<dbReference type="PANTHER" id="PTHR43798:SF31">
    <property type="entry name" value="AB HYDROLASE SUPERFAMILY PROTEIN YCLE"/>
    <property type="match status" value="1"/>
</dbReference>
<reference evidence="3 4" key="1">
    <citation type="submission" date="2019-04" db="EMBL/GenBank/DDBJ databases">
        <title>Natronomonas sp. F20-122 a newhaloarchaeon isolated from a saline saltern of Isla Bacuta, Huelva, Spain.</title>
        <authorList>
            <person name="Duran-Viseras A."/>
            <person name="Sanchez-Porro C."/>
            <person name="Ventosa A."/>
        </authorList>
    </citation>
    <scope>NUCLEOTIDE SEQUENCE [LARGE SCALE GENOMIC DNA]</scope>
    <source>
        <strain evidence="3 4">F20-122</strain>
    </source>
</reference>
<keyword evidence="4" id="KW-1185">Reference proteome</keyword>
<dbReference type="InterPro" id="IPR029058">
    <property type="entry name" value="AB_hydrolase_fold"/>
</dbReference>
<evidence type="ECO:0000313" key="4">
    <source>
        <dbReference type="Proteomes" id="UP000308037"/>
    </source>
</evidence>
<accession>A0A4U5JBJ3</accession>
<evidence type="ECO:0000313" key="3">
    <source>
        <dbReference type="EMBL" id="TKR25641.1"/>
    </source>
</evidence>
<dbReference type="GO" id="GO:0016787">
    <property type="term" value="F:hydrolase activity"/>
    <property type="evidence" value="ECO:0007669"/>
    <property type="project" value="UniProtKB-KW"/>
</dbReference>
<dbReference type="Gene3D" id="3.40.50.1820">
    <property type="entry name" value="alpha/beta hydrolase"/>
    <property type="match status" value="1"/>
</dbReference>
<dbReference type="OrthoDB" id="111592at2157"/>
<comment type="caution">
    <text evidence="3">The sequence shown here is derived from an EMBL/GenBank/DDBJ whole genome shotgun (WGS) entry which is preliminary data.</text>
</comment>
<dbReference type="RefSeq" id="WP_137276648.1">
    <property type="nucleotide sequence ID" value="NZ_QKNX01000003.1"/>
</dbReference>
<dbReference type="EMBL" id="QKNX01000003">
    <property type="protein sequence ID" value="TKR25641.1"/>
    <property type="molecule type" value="Genomic_DNA"/>
</dbReference>
<dbReference type="InterPro" id="IPR000073">
    <property type="entry name" value="AB_hydrolase_1"/>
</dbReference>
<proteinExistence type="predicted"/>
<dbReference type="PANTHER" id="PTHR43798">
    <property type="entry name" value="MONOACYLGLYCEROL LIPASE"/>
    <property type="match status" value="1"/>
</dbReference>
<protein>
    <submittedName>
        <fullName evidence="3">Alpha/beta hydrolase</fullName>
    </submittedName>
</protein>
<dbReference type="Pfam" id="PF12697">
    <property type="entry name" value="Abhydrolase_6"/>
    <property type="match status" value="1"/>
</dbReference>
<dbReference type="AlphaFoldDB" id="A0A4U5JBJ3"/>
<sequence length="268" mass="27972">MTTGSADESAEAVATDGATLRYAVSGEENRPAIAFVPDAGFGPWVWGWQAPALAGRYRTVVCATRGTDDSTRTGPYTVDRFAADLEAVLADAGIRRVHVVGAGLGGMVALRYAREYGRARSLSLLGVTASGDRIDDDALAALHPGDPVGFEASLSAAFTERFLAESGLAAQIATWRRAEDATGEAAAGHRAAALEFEAGALYELTVSALVCHGVDDPVVPIAAGEEVAEKLPRGRFEAVEGKRCCYVEHASAVTDAIDGFVDRIESGV</sequence>
<gene>
    <name evidence="3" type="ORF">DM868_09520</name>
</gene>
<keyword evidence="1 3" id="KW-0378">Hydrolase</keyword>
<dbReference type="SUPFAM" id="SSF53474">
    <property type="entry name" value="alpha/beta-Hydrolases"/>
    <property type="match status" value="1"/>
</dbReference>
<feature type="domain" description="AB hydrolase-1" evidence="2">
    <location>
        <begin position="35"/>
        <end position="241"/>
    </location>
</feature>